<comment type="caution">
    <text evidence="2">The sequence shown here is derived from an EMBL/GenBank/DDBJ whole genome shotgun (WGS) entry which is preliminary data.</text>
</comment>
<protein>
    <recommendedName>
        <fullName evidence="4">BESS domain-containing protein</fullName>
    </recommendedName>
</protein>
<dbReference type="Proteomes" id="UP001159363">
    <property type="component" value="Chromosome 12"/>
</dbReference>
<dbReference type="EMBL" id="JARBHB010000013">
    <property type="protein sequence ID" value="KAJ8869612.1"/>
    <property type="molecule type" value="Genomic_DNA"/>
</dbReference>
<organism evidence="2 3">
    <name type="scientific">Dryococelus australis</name>
    <dbReference type="NCBI Taxonomy" id="614101"/>
    <lineage>
        <taxon>Eukaryota</taxon>
        <taxon>Metazoa</taxon>
        <taxon>Ecdysozoa</taxon>
        <taxon>Arthropoda</taxon>
        <taxon>Hexapoda</taxon>
        <taxon>Insecta</taxon>
        <taxon>Pterygota</taxon>
        <taxon>Neoptera</taxon>
        <taxon>Polyneoptera</taxon>
        <taxon>Phasmatodea</taxon>
        <taxon>Verophasmatodea</taxon>
        <taxon>Anareolatae</taxon>
        <taxon>Phasmatidae</taxon>
        <taxon>Eurycanthinae</taxon>
        <taxon>Dryococelus</taxon>
    </lineage>
</organism>
<evidence type="ECO:0000313" key="2">
    <source>
        <dbReference type="EMBL" id="KAJ8869612.1"/>
    </source>
</evidence>
<proteinExistence type="predicted"/>
<reference evidence="2 3" key="1">
    <citation type="submission" date="2023-02" db="EMBL/GenBank/DDBJ databases">
        <title>LHISI_Scaffold_Assembly.</title>
        <authorList>
            <person name="Stuart O.P."/>
            <person name="Cleave R."/>
            <person name="Magrath M.J.L."/>
            <person name="Mikheyev A.S."/>
        </authorList>
    </citation>
    <scope>NUCLEOTIDE SEQUENCE [LARGE SCALE GENOMIC DNA]</scope>
    <source>
        <strain evidence="2">Daus_M_001</strain>
        <tissue evidence="2">Leg muscle</tissue>
    </source>
</reference>
<feature type="region of interest" description="Disordered" evidence="1">
    <location>
        <begin position="79"/>
        <end position="109"/>
    </location>
</feature>
<evidence type="ECO:0000313" key="3">
    <source>
        <dbReference type="Proteomes" id="UP001159363"/>
    </source>
</evidence>
<accession>A0ABQ9GBQ5</accession>
<sequence>MKTKAGQAAESALRYKHWPWAKQQMEFLRPFLSFAPTQSNIQCTDASDTILTQPEAPASQIEDAEEDVAYLANSTDINLVPGSSTSSPQNMTQRKRKSSEECQNNAKAKNPSAVDRVLKYLETRSCGHSSDLDATELIFLGYAKQVRSLSSKRRQSVAKLKIAQIIHELELDEQEEAERTTSSASSGSSPIHVSQNLRTLRNPSATPPNFDLTSTAVIRANLVSASSSTTTPFNPLMMECDGIRSASYAYYPTECSAKQGTVVETEEGATANSSTSTVQRKSLANFFAEFSQ</sequence>
<keyword evidence="3" id="KW-1185">Reference proteome</keyword>
<feature type="compositionally biased region" description="Polar residues" evidence="1">
    <location>
        <begin position="79"/>
        <end position="92"/>
    </location>
</feature>
<evidence type="ECO:0000256" key="1">
    <source>
        <dbReference type="SAM" id="MobiDB-lite"/>
    </source>
</evidence>
<evidence type="ECO:0008006" key="4">
    <source>
        <dbReference type="Google" id="ProtNLM"/>
    </source>
</evidence>
<name>A0ABQ9GBQ5_9NEOP</name>
<gene>
    <name evidence="2" type="ORF">PR048_028604</name>
</gene>
<feature type="region of interest" description="Disordered" evidence="1">
    <location>
        <begin position="173"/>
        <end position="193"/>
    </location>
</feature>